<sequence>MDTTAHALARVRYAMPDLAPARFGVHLLRDVVYGPTRKREHQLDVYVPTRAPKPLPVVLYVHGGGFSMLSKDTHFVMAMAFARRGYLVFNINYRLGHKHPFPEPLEDAIEALHWVHRNAPEYGGDRDRIALAGESAGGNLVAAMAVASSARLPEPFAARLFDANIPLRAVVSTYPVLDMTDVGPMMAHERLPFWAQRLLYDVGSAYLGHEMFDGTRTAPLASPLLLLERGLVELRRPLAPFFLSVGTRDILLPHAKRMKTVLDRLGVQNELFIAPGEIHGFDAMVWRPAAREKWARMHEFLEPHMASRAADVANF</sequence>
<comment type="similarity">
    <text evidence="1">Belongs to the 'GDXG' lipolytic enzyme family.</text>
</comment>
<keyword evidence="2 4" id="KW-0378">Hydrolase</keyword>
<dbReference type="PANTHER" id="PTHR48081">
    <property type="entry name" value="AB HYDROLASE SUPERFAMILY PROTEIN C4A8.06C"/>
    <property type="match status" value="1"/>
</dbReference>
<evidence type="ECO:0000313" key="4">
    <source>
        <dbReference type="EMBL" id="WXB13136.1"/>
    </source>
</evidence>
<dbReference type="InterPro" id="IPR029058">
    <property type="entry name" value="AB_hydrolase_fold"/>
</dbReference>
<evidence type="ECO:0000259" key="3">
    <source>
        <dbReference type="Pfam" id="PF07859"/>
    </source>
</evidence>
<keyword evidence="5" id="KW-1185">Reference proteome</keyword>
<dbReference type="InterPro" id="IPR002168">
    <property type="entry name" value="Lipase_GDXG_HIS_AS"/>
</dbReference>
<name>A0ABZ2LVJ2_9BACT</name>
<feature type="domain" description="Alpha/beta hydrolase fold-3" evidence="3">
    <location>
        <begin position="58"/>
        <end position="281"/>
    </location>
</feature>
<protein>
    <submittedName>
        <fullName evidence="4">Alpha/beta hydrolase</fullName>
    </submittedName>
</protein>
<dbReference type="InterPro" id="IPR013094">
    <property type="entry name" value="AB_hydrolase_3"/>
</dbReference>
<dbReference type="SUPFAM" id="SSF53474">
    <property type="entry name" value="alpha/beta-Hydrolases"/>
    <property type="match status" value="1"/>
</dbReference>
<dbReference type="GO" id="GO:0016787">
    <property type="term" value="F:hydrolase activity"/>
    <property type="evidence" value="ECO:0007669"/>
    <property type="project" value="UniProtKB-KW"/>
</dbReference>
<dbReference type="Gene3D" id="3.40.50.1820">
    <property type="entry name" value="alpha/beta hydrolase"/>
    <property type="match status" value="1"/>
</dbReference>
<gene>
    <name evidence="4" type="ORF">LZC94_35480</name>
</gene>
<organism evidence="4 5">
    <name type="scientific">Pendulispora albinea</name>
    <dbReference type="NCBI Taxonomy" id="2741071"/>
    <lineage>
        <taxon>Bacteria</taxon>
        <taxon>Pseudomonadati</taxon>
        <taxon>Myxococcota</taxon>
        <taxon>Myxococcia</taxon>
        <taxon>Myxococcales</taxon>
        <taxon>Sorangiineae</taxon>
        <taxon>Pendulisporaceae</taxon>
        <taxon>Pendulispora</taxon>
    </lineage>
</organism>
<proteinExistence type="inferred from homology"/>
<reference evidence="4 5" key="1">
    <citation type="submission" date="2021-12" db="EMBL/GenBank/DDBJ databases">
        <title>Discovery of the Pendulisporaceae a myxobacterial family with distinct sporulation behavior and unique specialized metabolism.</title>
        <authorList>
            <person name="Garcia R."/>
            <person name="Popoff A."/>
            <person name="Bader C.D."/>
            <person name="Loehr J."/>
            <person name="Walesch S."/>
            <person name="Walt C."/>
            <person name="Boldt J."/>
            <person name="Bunk B."/>
            <person name="Haeckl F.J.F.P.J."/>
            <person name="Gunesch A.P."/>
            <person name="Birkelbach J."/>
            <person name="Nuebel U."/>
            <person name="Pietschmann T."/>
            <person name="Bach T."/>
            <person name="Mueller R."/>
        </authorList>
    </citation>
    <scope>NUCLEOTIDE SEQUENCE [LARGE SCALE GENOMIC DNA]</scope>
    <source>
        <strain evidence="4 5">MSr11954</strain>
    </source>
</reference>
<dbReference type="InterPro" id="IPR050300">
    <property type="entry name" value="GDXG_lipolytic_enzyme"/>
</dbReference>
<evidence type="ECO:0000256" key="1">
    <source>
        <dbReference type="ARBA" id="ARBA00010515"/>
    </source>
</evidence>
<dbReference type="Proteomes" id="UP001370348">
    <property type="component" value="Chromosome"/>
</dbReference>
<evidence type="ECO:0000256" key="2">
    <source>
        <dbReference type="ARBA" id="ARBA00022801"/>
    </source>
</evidence>
<dbReference type="Pfam" id="PF07859">
    <property type="entry name" value="Abhydrolase_3"/>
    <property type="match status" value="1"/>
</dbReference>
<accession>A0ABZ2LVJ2</accession>
<evidence type="ECO:0000313" key="5">
    <source>
        <dbReference type="Proteomes" id="UP001370348"/>
    </source>
</evidence>
<dbReference type="RefSeq" id="WP_394822755.1">
    <property type="nucleotide sequence ID" value="NZ_CP089984.1"/>
</dbReference>
<dbReference type="EMBL" id="CP089984">
    <property type="protein sequence ID" value="WXB13136.1"/>
    <property type="molecule type" value="Genomic_DNA"/>
</dbReference>
<dbReference type="PROSITE" id="PS01173">
    <property type="entry name" value="LIPASE_GDXG_HIS"/>
    <property type="match status" value="1"/>
</dbReference>